<dbReference type="GO" id="GO:0016887">
    <property type="term" value="F:ATP hydrolysis activity"/>
    <property type="evidence" value="ECO:0007669"/>
    <property type="project" value="InterPro"/>
</dbReference>
<keyword evidence="14" id="KW-1185">Reference proteome</keyword>
<name>A0A939FZI4_9HYPH</name>
<proteinExistence type="inferred from homology"/>
<evidence type="ECO:0000256" key="1">
    <source>
        <dbReference type="ARBA" id="ARBA00002579"/>
    </source>
</evidence>
<dbReference type="PANTHER" id="PTHR24220:SF470">
    <property type="entry name" value="CELL DIVISION ATP-BINDING PROTEIN FTSE"/>
    <property type="match status" value="1"/>
</dbReference>
<evidence type="ECO:0000256" key="4">
    <source>
        <dbReference type="ARBA" id="ARBA00020019"/>
    </source>
</evidence>
<evidence type="ECO:0000259" key="12">
    <source>
        <dbReference type="PROSITE" id="PS50893"/>
    </source>
</evidence>
<keyword evidence="5 11" id="KW-1003">Cell membrane</keyword>
<dbReference type="Proteomes" id="UP000664122">
    <property type="component" value="Unassembled WGS sequence"/>
</dbReference>
<dbReference type="PROSITE" id="PS00211">
    <property type="entry name" value="ABC_TRANSPORTER_1"/>
    <property type="match status" value="1"/>
</dbReference>
<dbReference type="InterPro" id="IPR015854">
    <property type="entry name" value="ABC_transpr_LolD-like"/>
</dbReference>
<keyword evidence="10 11" id="KW-0131">Cell cycle</keyword>
<evidence type="ECO:0000256" key="10">
    <source>
        <dbReference type="ARBA" id="ARBA00023306"/>
    </source>
</evidence>
<evidence type="ECO:0000256" key="6">
    <source>
        <dbReference type="ARBA" id="ARBA00022618"/>
    </source>
</evidence>
<dbReference type="AlphaFoldDB" id="A0A939FZI4"/>
<dbReference type="Pfam" id="PF00005">
    <property type="entry name" value="ABC_tran"/>
    <property type="match status" value="1"/>
</dbReference>
<dbReference type="Gene3D" id="3.40.50.300">
    <property type="entry name" value="P-loop containing nucleotide triphosphate hydrolases"/>
    <property type="match status" value="1"/>
</dbReference>
<comment type="similarity">
    <text evidence="3 11">Belongs to the ABC transporter superfamily.</text>
</comment>
<dbReference type="GO" id="GO:0005886">
    <property type="term" value="C:plasma membrane"/>
    <property type="evidence" value="ECO:0007669"/>
    <property type="project" value="UniProtKB-SubCell"/>
</dbReference>
<dbReference type="FunFam" id="3.40.50.300:FF:000056">
    <property type="entry name" value="Cell division ATP-binding protein FtsE"/>
    <property type="match status" value="1"/>
</dbReference>
<dbReference type="InterPro" id="IPR003593">
    <property type="entry name" value="AAA+_ATPase"/>
</dbReference>
<evidence type="ECO:0000256" key="5">
    <source>
        <dbReference type="ARBA" id="ARBA00022475"/>
    </source>
</evidence>
<dbReference type="RefSeq" id="WP_207257857.1">
    <property type="nucleotide sequence ID" value="NZ_JAFMPP010000008.1"/>
</dbReference>
<protein>
    <recommendedName>
        <fullName evidence="4 11">Cell division ATP-binding protein FtsE</fullName>
    </recommendedName>
</protein>
<dbReference type="SUPFAM" id="SSF52540">
    <property type="entry name" value="P-loop containing nucleoside triphosphate hydrolases"/>
    <property type="match status" value="1"/>
</dbReference>
<evidence type="ECO:0000256" key="3">
    <source>
        <dbReference type="ARBA" id="ARBA00005417"/>
    </source>
</evidence>
<organism evidence="13 14">
    <name type="scientific">Jiella flava</name>
    <dbReference type="NCBI Taxonomy" id="2816857"/>
    <lineage>
        <taxon>Bacteria</taxon>
        <taxon>Pseudomonadati</taxon>
        <taxon>Pseudomonadota</taxon>
        <taxon>Alphaproteobacteria</taxon>
        <taxon>Hyphomicrobiales</taxon>
        <taxon>Aurantimonadaceae</taxon>
        <taxon>Jiella</taxon>
    </lineage>
</organism>
<keyword evidence="9 11" id="KW-0472">Membrane</keyword>
<dbReference type="SMART" id="SM00382">
    <property type="entry name" value="AAA"/>
    <property type="match status" value="1"/>
</dbReference>
<reference evidence="13" key="1">
    <citation type="submission" date="2021-03" db="EMBL/GenBank/DDBJ databases">
        <title>Whole genome sequence of Jiella sp. CQZ9-1.</title>
        <authorList>
            <person name="Tuo L."/>
        </authorList>
    </citation>
    <scope>NUCLEOTIDE SEQUENCE</scope>
    <source>
        <strain evidence="13">CQZ9-1</strain>
    </source>
</reference>
<dbReference type="InterPro" id="IPR003439">
    <property type="entry name" value="ABC_transporter-like_ATP-bd"/>
</dbReference>
<dbReference type="PANTHER" id="PTHR24220">
    <property type="entry name" value="IMPORT ATP-BINDING PROTEIN"/>
    <property type="match status" value="1"/>
</dbReference>
<keyword evidence="6 11" id="KW-0132">Cell division</keyword>
<accession>A0A939FZI4</accession>
<gene>
    <name evidence="11 13" type="primary">ftsE</name>
    <name evidence="13" type="ORF">J1C48_10825</name>
</gene>
<evidence type="ECO:0000256" key="8">
    <source>
        <dbReference type="ARBA" id="ARBA00022840"/>
    </source>
</evidence>
<feature type="domain" description="ABC transporter" evidence="12">
    <location>
        <begin position="2"/>
        <end position="217"/>
    </location>
</feature>
<dbReference type="InterPro" id="IPR027417">
    <property type="entry name" value="P-loop_NTPase"/>
</dbReference>
<dbReference type="InterPro" id="IPR005286">
    <property type="entry name" value="Cell_div_FtsE"/>
</dbReference>
<comment type="caution">
    <text evidence="13">The sequence shown here is derived from an EMBL/GenBank/DDBJ whole genome shotgun (WGS) entry which is preliminary data.</text>
</comment>
<dbReference type="NCBIfam" id="TIGR02673">
    <property type="entry name" value="FtsE"/>
    <property type="match status" value="1"/>
</dbReference>
<evidence type="ECO:0000256" key="7">
    <source>
        <dbReference type="ARBA" id="ARBA00022741"/>
    </source>
</evidence>
<comment type="function">
    <text evidence="1">Part of the ABC transporter FtsEX involved in cellular division. Important for assembly or stability of the septal ring.</text>
</comment>
<dbReference type="EMBL" id="JAFMPP010000008">
    <property type="protein sequence ID" value="MBO0663071.1"/>
    <property type="molecule type" value="Genomic_DNA"/>
</dbReference>
<dbReference type="InterPro" id="IPR017871">
    <property type="entry name" value="ABC_transporter-like_CS"/>
</dbReference>
<dbReference type="GO" id="GO:0051301">
    <property type="term" value="P:cell division"/>
    <property type="evidence" value="ECO:0007669"/>
    <property type="project" value="UniProtKB-UniRule"/>
</dbReference>
<comment type="subunit">
    <text evidence="11">Homodimer. Forms a membrane-associated complex with FtsX.</text>
</comment>
<comment type="subcellular location">
    <subcellularLocation>
        <location evidence="11">Cell inner membrane</location>
        <topology evidence="11">Peripheral membrane protein</topology>
        <orientation evidence="11">Cytoplasmic side</orientation>
    </subcellularLocation>
    <subcellularLocation>
        <location evidence="2">Cell membrane</location>
        <topology evidence="2">Peripheral membrane protein</topology>
    </subcellularLocation>
</comment>
<evidence type="ECO:0000313" key="14">
    <source>
        <dbReference type="Proteomes" id="UP000664122"/>
    </source>
</evidence>
<dbReference type="PROSITE" id="PS50893">
    <property type="entry name" value="ABC_TRANSPORTER_2"/>
    <property type="match status" value="1"/>
</dbReference>
<keyword evidence="7 11" id="KW-0547">Nucleotide-binding</keyword>
<dbReference type="GO" id="GO:0022857">
    <property type="term" value="F:transmembrane transporter activity"/>
    <property type="evidence" value="ECO:0007669"/>
    <property type="project" value="TreeGrafter"/>
</dbReference>
<evidence type="ECO:0000256" key="2">
    <source>
        <dbReference type="ARBA" id="ARBA00004202"/>
    </source>
</evidence>
<evidence type="ECO:0000256" key="11">
    <source>
        <dbReference type="RuleBase" id="RU365094"/>
    </source>
</evidence>
<dbReference type="GO" id="GO:0005524">
    <property type="term" value="F:ATP binding"/>
    <property type="evidence" value="ECO:0007669"/>
    <property type="project" value="UniProtKB-UniRule"/>
</dbReference>
<evidence type="ECO:0000313" key="13">
    <source>
        <dbReference type="EMBL" id="MBO0663071.1"/>
    </source>
</evidence>
<evidence type="ECO:0000256" key="9">
    <source>
        <dbReference type="ARBA" id="ARBA00023136"/>
    </source>
</evidence>
<keyword evidence="8 11" id="KW-0067">ATP-binding</keyword>
<sequence length="219" mass="24792">MIRFENVGLRYDMGPEVLRDLTFEIRRQSFQFLTGPSGAGKTSLLRMLFLALRPTRGLITVLGKDVATLSRKDLPSIRRRIGVVFQDFRLLDHMTTYENVALPLRVRGKEEHEYRQDVIDLIKWVGLGERLHALPIVLSGGEKQRAAIARALIDQPDILLADEPTGNVDAPLARRLLRLFLELNRSGTAVVIATHDLGLMDQVDARRLILSDGRLEIYD</sequence>